<dbReference type="RefSeq" id="WP_394385194.1">
    <property type="nucleotide sequence ID" value="NZ_JBIGIB010000003.1"/>
</dbReference>
<comment type="caution">
    <text evidence="1">The sequence shown here is derived from an EMBL/GenBank/DDBJ whole genome shotgun (WGS) entry which is preliminary data.</text>
</comment>
<evidence type="ECO:0000313" key="2">
    <source>
        <dbReference type="Proteomes" id="UP001606303"/>
    </source>
</evidence>
<dbReference type="Proteomes" id="UP001606303">
    <property type="component" value="Unassembled WGS sequence"/>
</dbReference>
<organism evidence="1 2">
    <name type="scientific">Pelomonas baiyunensis</name>
    <dbReference type="NCBI Taxonomy" id="3299026"/>
    <lineage>
        <taxon>Bacteria</taxon>
        <taxon>Pseudomonadati</taxon>
        <taxon>Pseudomonadota</taxon>
        <taxon>Betaproteobacteria</taxon>
        <taxon>Burkholderiales</taxon>
        <taxon>Sphaerotilaceae</taxon>
        <taxon>Roseateles</taxon>
    </lineage>
</organism>
<accession>A0ABW7H0I0</accession>
<sequence>MTEIEVEAPTEIDPIEPVYEGECPSISGRSTLTFVVGRHQEDHTLHLRIADNSGKGMWFDGWASAEAIDQIAKGATKLTAKSFHSLHPGRSINTSGFVLAALKELGLIRANEENTRIHEHVPTMTFEKVVMALIDPSTTKKSKAAKAKQ</sequence>
<reference evidence="1 2" key="1">
    <citation type="submission" date="2024-08" db="EMBL/GenBank/DDBJ databases">
        <authorList>
            <person name="Lu H."/>
        </authorList>
    </citation>
    <scope>NUCLEOTIDE SEQUENCE [LARGE SCALE GENOMIC DNA]</scope>
    <source>
        <strain evidence="1 2">BYS87W</strain>
    </source>
</reference>
<proteinExistence type="predicted"/>
<gene>
    <name evidence="1" type="ORF">ACG01O_12985</name>
</gene>
<dbReference type="EMBL" id="JBIGIB010000003">
    <property type="protein sequence ID" value="MFG6467531.1"/>
    <property type="molecule type" value="Genomic_DNA"/>
</dbReference>
<keyword evidence="2" id="KW-1185">Reference proteome</keyword>
<protein>
    <submittedName>
        <fullName evidence="1">Uncharacterized protein</fullName>
    </submittedName>
</protein>
<evidence type="ECO:0000313" key="1">
    <source>
        <dbReference type="EMBL" id="MFG6467531.1"/>
    </source>
</evidence>
<name>A0ABW7H0I0_9BURK</name>